<evidence type="ECO:0000259" key="1">
    <source>
        <dbReference type="Pfam" id="PF23621"/>
    </source>
</evidence>
<dbReference type="Pfam" id="PF23621">
    <property type="entry name" value="BP74_N"/>
    <property type="match status" value="1"/>
</dbReference>
<dbReference type="Proteomes" id="UP000479132">
    <property type="component" value="Unassembled WGS sequence"/>
</dbReference>
<evidence type="ECO:0000313" key="2">
    <source>
        <dbReference type="EMBL" id="NGP87115.1"/>
    </source>
</evidence>
<dbReference type="AlphaFoldDB" id="A0A6M1T1P9"/>
<feature type="domain" description="BP74 N-terminal" evidence="1">
    <location>
        <begin position="50"/>
        <end position="157"/>
    </location>
</feature>
<keyword evidence="3" id="KW-1185">Reference proteome</keyword>
<accession>A0A6M1T1P9</accession>
<organism evidence="2 3">
    <name type="scientific">Fodinibius halophilus</name>
    <dbReference type="NCBI Taxonomy" id="1736908"/>
    <lineage>
        <taxon>Bacteria</taxon>
        <taxon>Pseudomonadati</taxon>
        <taxon>Balneolota</taxon>
        <taxon>Balneolia</taxon>
        <taxon>Balneolales</taxon>
        <taxon>Balneolaceae</taxon>
        <taxon>Fodinibius</taxon>
    </lineage>
</organism>
<dbReference type="PANTHER" id="PTHR35883">
    <property type="entry name" value="CYCLIC AMP-INDUCIBLE PROTEIN BP74-RELATED"/>
    <property type="match status" value="1"/>
</dbReference>
<dbReference type="InterPro" id="IPR053344">
    <property type="entry name" value="cAMP-inducible_BP74-like"/>
</dbReference>
<sequence>METYKFSSIRIDKSVQNYMVRLDYLLVIVLLWGVTISCNESSSTSIPDGTVYYEFETTGDEHVIAGTSDESVIKMAREQLTLPKSERNKFINGEIERGTNHNKSWSWHFVPGKWSFTEVATEVCDGRPSFVEEELDYWVDDVGRFCPYSAKVIKEIGTK</sequence>
<name>A0A6M1T1P9_9BACT</name>
<proteinExistence type="predicted"/>
<dbReference type="EMBL" id="JAALLS010000002">
    <property type="protein sequence ID" value="NGP87115.1"/>
    <property type="molecule type" value="Genomic_DNA"/>
</dbReference>
<protein>
    <recommendedName>
        <fullName evidence="1">BP74 N-terminal domain-containing protein</fullName>
    </recommendedName>
</protein>
<evidence type="ECO:0000313" key="3">
    <source>
        <dbReference type="Proteomes" id="UP000479132"/>
    </source>
</evidence>
<gene>
    <name evidence="2" type="ORF">G3569_02010</name>
</gene>
<dbReference type="InterPro" id="IPR056422">
    <property type="entry name" value="BP74_N"/>
</dbReference>
<reference evidence="2 3" key="1">
    <citation type="submission" date="2020-02" db="EMBL/GenBank/DDBJ databases">
        <title>Aliifodinibius halophilus 2W32, complete genome.</title>
        <authorList>
            <person name="Li Y."/>
            <person name="Wu S."/>
        </authorList>
    </citation>
    <scope>NUCLEOTIDE SEQUENCE [LARGE SCALE GENOMIC DNA]</scope>
    <source>
        <strain evidence="2 3">2W32</strain>
    </source>
</reference>
<comment type="caution">
    <text evidence="2">The sequence shown here is derived from an EMBL/GenBank/DDBJ whole genome shotgun (WGS) entry which is preliminary data.</text>
</comment>
<dbReference type="PANTHER" id="PTHR35883:SF1">
    <property type="entry name" value="CALMODULIN-BINDING PROTEIN CAM-BP15-RELATED"/>
    <property type="match status" value="1"/>
</dbReference>